<dbReference type="InterPro" id="IPR024072">
    <property type="entry name" value="DHFR-like_dom_sf"/>
</dbReference>
<dbReference type="EMBL" id="BAAANC010000001">
    <property type="protein sequence ID" value="GAA1522710.1"/>
    <property type="molecule type" value="Genomic_DNA"/>
</dbReference>
<sequence length="188" mass="20039">MGHVIVNQFVSLDGIVTDPDGSAGTPGGGWAFRHGPAPVSGDKFRLGQILRNGVMLYGRTTWELLGGLLSRRSDDFSVAMTQMDKVVLSTTLTDVSGWANSRLADRTVAELVEAERRDVVVVGSLSVVRALQAADLVDEYRLMVFPTVVGSGERLFPADGPTVEFGLTSVDQVGPAVLSTYRRSEAAG</sequence>
<dbReference type="Pfam" id="PF01872">
    <property type="entry name" value="RibD_C"/>
    <property type="match status" value="1"/>
</dbReference>
<keyword evidence="3" id="KW-1185">Reference proteome</keyword>
<evidence type="ECO:0000259" key="1">
    <source>
        <dbReference type="Pfam" id="PF01872"/>
    </source>
</evidence>
<dbReference type="PANTHER" id="PTHR38011">
    <property type="entry name" value="DIHYDROFOLATE REDUCTASE FAMILY PROTEIN (AFU_ORTHOLOGUE AFUA_8G06820)"/>
    <property type="match status" value="1"/>
</dbReference>
<dbReference type="Proteomes" id="UP001500363">
    <property type="component" value="Unassembled WGS sequence"/>
</dbReference>
<accession>A0ABN2AP07</accession>
<feature type="domain" description="Bacterial bifunctional deaminase-reductase C-terminal" evidence="1">
    <location>
        <begin position="3"/>
        <end position="177"/>
    </location>
</feature>
<dbReference type="Gene3D" id="3.40.430.10">
    <property type="entry name" value="Dihydrofolate Reductase, subunit A"/>
    <property type="match status" value="1"/>
</dbReference>
<dbReference type="PANTHER" id="PTHR38011:SF11">
    <property type="entry name" value="2,5-DIAMINO-6-RIBOSYLAMINO-4(3H)-PYRIMIDINONE 5'-PHOSPHATE REDUCTASE"/>
    <property type="match status" value="1"/>
</dbReference>
<dbReference type="InterPro" id="IPR050765">
    <property type="entry name" value="Riboflavin_Biosynth_HTPR"/>
</dbReference>
<dbReference type="RefSeq" id="WP_344173341.1">
    <property type="nucleotide sequence ID" value="NZ_BAAANC010000001.1"/>
</dbReference>
<gene>
    <name evidence="2" type="ORF">GCM10009741_25180</name>
</gene>
<reference evidence="2 3" key="1">
    <citation type="journal article" date="2019" name="Int. J. Syst. Evol. Microbiol.">
        <title>The Global Catalogue of Microorganisms (GCM) 10K type strain sequencing project: providing services to taxonomists for standard genome sequencing and annotation.</title>
        <authorList>
            <consortium name="The Broad Institute Genomics Platform"/>
            <consortium name="The Broad Institute Genome Sequencing Center for Infectious Disease"/>
            <person name="Wu L."/>
            <person name="Ma J."/>
        </authorList>
    </citation>
    <scope>NUCLEOTIDE SEQUENCE [LARGE SCALE GENOMIC DNA]</scope>
    <source>
        <strain evidence="2 3">JCM 14303</strain>
    </source>
</reference>
<dbReference type="InterPro" id="IPR002734">
    <property type="entry name" value="RibDG_C"/>
</dbReference>
<comment type="caution">
    <text evidence="2">The sequence shown here is derived from an EMBL/GenBank/DDBJ whole genome shotgun (WGS) entry which is preliminary data.</text>
</comment>
<evidence type="ECO:0000313" key="3">
    <source>
        <dbReference type="Proteomes" id="UP001500363"/>
    </source>
</evidence>
<organism evidence="2 3">
    <name type="scientific">Kribbella lupini</name>
    <dbReference type="NCBI Taxonomy" id="291602"/>
    <lineage>
        <taxon>Bacteria</taxon>
        <taxon>Bacillati</taxon>
        <taxon>Actinomycetota</taxon>
        <taxon>Actinomycetes</taxon>
        <taxon>Propionibacteriales</taxon>
        <taxon>Kribbellaceae</taxon>
        <taxon>Kribbella</taxon>
    </lineage>
</organism>
<evidence type="ECO:0000313" key="2">
    <source>
        <dbReference type="EMBL" id="GAA1522710.1"/>
    </source>
</evidence>
<proteinExistence type="predicted"/>
<name>A0ABN2AP07_9ACTN</name>
<dbReference type="SUPFAM" id="SSF53597">
    <property type="entry name" value="Dihydrofolate reductase-like"/>
    <property type="match status" value="1"/>
</dbReference>
<protein>
    <submittedName>
        <fullName evidence="2">Dihydrofolate reductase family protein</fullName>
    </submittedName>
</protein>